<organism evidence="4 5">
    <name type="scientific">Methyloversatilis universalis (strain ATCC BAA-1314 / DSM 25237 / JCM 13912 / CCUG 52030 / FAM5)</name>
    <dbReference type="NCBI Taxonomy" id="1000565"/>
    <lineage>
        <taxon>Bacteria</taxon>
        <taxon>Pseudomonadati</taxon>
        <taxon>Pseudomonadota</taxon>
        <taxon>Betaproteobacteria</taxon>
        <taxon>Nitrosomonadales</taxon>
        <taxon>Sterolibacteriaceae</taxon>
        <taxon>Methyloversatilis</taxon>
    </lineage>
</organism>
<feature type="domain" description="Carrier" evidence="3">
    <location>
        <begin position="5"/>
        <end position="79"/>
    </location>
</feature>
<accession>F5RC08</accession>
<dbReference type="SMART" id="SM01294">
    <property type="entry name" value="PKS_PP_betabranch"/>
    <property type="match status" value="1"/>
</dbReference>
<dbReference type="InterPro" id="IPR020806">
    <property type="entry name" value="PKS_PP-bd"/>
</dbReference>
<dbReference type="InterPro" id="IPR036736">
    <property type="entry name" value="ACP-like_sf"/>
</dbReference>
<evidence type="ECO:0000313" key="5">
    <source>
        <dbReference type="Proteomes" id="UP000005019"/>
    </source>
</evidence>
<keyword evidence="5" id="KW-1185">Reference proteome</keyword>
<dbReference type="OrthoDB" id="9023404at2"/>
<dbReference type="eggNOG" id="COG0236">
    <property type="taxonomic scope" value="Bacteria"/>
</dbReference>
<keyword evidence="2" id="KW-0597">Phosphoprotein</keyword>
<gene>
    <name evidence="4" type="ORF">METUNv1_01648</name>
</gene>
<protein>
    <recommendedName>
        <fullName evidence="3">Carrier domain-containing protein</fullName>
    </recommendedName>
</protein>
<evidence type="ECO:0000256" key="1">
    <source>
        <dbReference type="ARBA" id="ARBA00022450"/>
    </source>
</evidence>
<dbReference type="Proteomes" id="UP000005019">
    <property type="component" value="Unassembled WGS sequence"/>
</dbReference>
<proteinExistence type="predicted"/>
<dbReference type="InterPro" id="IPR009081">
    <property type="entry name" value="PP-bd_ACP"/>
</dbReference>
<sequence length="84" mass="8829">MSTEHDIADFITAFIADRTGVAANEIEPDENLGSYGLGSMQAVDLVGSLEDRYGVTLPPALVFQYPTVNELSVAVAQRAATAGV</sequence>
<dbReference type="AlphaFoldDB" id="F5RC08"/>
<reference evidence="4 5" key="1">
    <citation type="journal article" date="2011" name="J. Bacteriol.">
        <title>Genome sequence of Methyloversatilis universalis FAM5T, a methylotrophic representative of the order Rhodocyclales.</title>
        <authorList>
            <person name="Kittichotirat W."/>
            <person name="Good N.M."/>
            <person name="Hall R."/>
            <person name="Bringel F."/>
            <person name="Lajus A."/>
            <person name="Medigue C."/>
            <person name="Smalley N.E."/>
            <person name="Beck D."/>
            <person name="Bumgarner R."/>
            <person name="Vuilleumier S."/>
            <person name="Kalyuzhnaya M.G."/>
        </authorList>
    </citation>
    <scope>NUCLEOTIDE SEQUENCE [LARGE SCALE GENOMIC DNA]</scope>
    <source>
        <strain evidence="5">ATCC BAA-1314 / JCM 13912 / FAM5</strain>
    </source>
</reference>
<dbReference type="SMART" id="SM00823">
    <property type="entry name" value="PKS_PP"/>
    <property type="match status" value="1"/>
</dbReference>
<dbReference type="SUPFAM" id="SSF47336">
    <property type="entry name" value="ACP-like"/>
    <property type="match status" value="1"/>
</dbReference>
<evidence type="ECO:0000259" key="3">
    <source>
        <dbReference type="PROSITE" id="PS50075"/>
    </source>
</evidence>
<dbReference type="STRING" id="1000565.METUNv1_01648"/>
<dbReference type="Gene3D" id="1.10.1200.10">
    <property type="entry name" value="ACP-like"/>
    <property type="match status" value="1"/>
</dbReference>
<dbReference type="EMBL" id="AFHG01000044">
    <property type="protein sequence ID" value="EGK71871.1"/>
    <property type="molecule type" value="Genomic_DNA"/>
</dbReference>
<evidence type="ECO:0000313" key="4">
    <source>
        <dbReference type="EMBL" id="EGK71871.1"/>
    </source>
</evidence>
<dbReference type="GO" id="GO:0031177">
    <property type="term" value="F:phosphopantetheine binding"/>
    <property type="evidence" value="ECO:0007669"/>
    <property type="project" value="InterPro"/>
</dbReference>
<dbReference type="RefSeq" id="WP_008060640.1">
    <property type="nucleotide sequence ID" value="NZ_AFHG01000044.1"/>
</dbReference>
<name>F5RC08_METUF</name>
<comment type="caution">
    <text evidence="4">The sequence shown here is derived from an EMBL/GenBank/DDBJ whole genome shotgun (WGS) entry which is preliminary data.</text>
</comment>
<dbReference type="Pfam" id="PF00550">
    <property type="entry name" value="PP-binding"/>
    <property type="match status" value="1"/>
</dbReference>
<dbReference type="PROSITE" id="PS50075">
    <property type="entry name" value="CARRIER"/>
    <property type="match status" value="1"/>
</dbReference>
<evidence type="ECO:0000256" key="2">
    <source>
        <dbReference type="ARBA" id="ARBA00022553"/>
    </source>
</evidence>
<keyword evidence="1" id="KW-0596">Phosphopantetheine</keyword>